<organism evidence="1 2">
    <name type="scientific">Ancylostoma ceylanicum</name>
    <dbReference type="NCBI Taxonomy" id="53326"/>
    <lineage>
        <taxon>Eukaryota</taxon>
        <taxon>Metazoa</taxon>
        <taxon>Ecdysozoa</taxon>
        <taxon>Nematoda</taxon>
        <taxon>Chromadorea</taxon>
        <taxon>Rhabditida</taxon>
        <taxon>Rhabditina</taxon>
        <taxon>Rhabditomorpha</taxon>
        <taxon>Strongyloidea</taxon>
        <taxon>Ancylostomatidae</taxon>
        <taxon>Ancylostomatinae</taxon>
        <taxon>Ancylostoma</taxon>
    </lineage>
</organism>
<keyword evidence="2" id="KW-1185">Reference proteome</keyword>
<evidence type="ECO:0000313" key="1">
    <source>
        <dbReference type="EMBL" id="EYC06201.1"/>
    </source>
</evidence>
<name>A0A016TTW9_9BILA</name>
<dbReference type="OrthoDB" id="5808026at2759"/>
<evidence type="ECO:0000313" key="2">
    <source>
        <dbReference type="Proteomes" id="UP000024635"/>
    </source>
</evidence>
<dbReference type="Proteomes" id="UP000024635">
    <property type="component" value="Unassembled WGS sequence"/>
</dbReference>
<gene>
    <name evidence="1" type="primary">Acey_s0077.g1086</name>
    <name evidence="1" type="synonym">Acey-ztf-18</name>
    <name evidence="1" type="ORF">Y032_0077g1086</name>
</gene>
<accession>A0A016TTW9</accession>
<reference evidence="2" key="1">
    <citation type="journal article" date="2015" name="Nat. Genet.">
        <title>The genome and transcriptome of the zoonotic hookworm Ancylostoma ceylanicum identify infection-specific gene families.</title>
        <authorList>
            <person name="Schwarz E.M."/>
            <person name="Hu Y."/>
            <person name="Antoshechkin I."/>
            <person name="Miller M.M."/>
            <person name="Sternberg P.W."/>
            <person name="Aroian R.V."/>
        </authorList>
    </citation>
    <scope>NUCLEOTIDE SEQUENCE</scope>
    <source>
        <strain evidence="2">HY135</strain>
    </source>
</reference>
<proteinExistence type="predicted"/>
<dbReference type="AlphaFoldDB" id="A0A016TTW9"/>
<comment type="caution">
    <text evidence="1">The sequence shown here is derived from an EMBL/GenBank/DDBJ whole genome shotgun (WGS) entry which is preliminary data.</text>
</comment>
<protein>
    <submittedName>
        <fullName evidence="1">Uncharacterized protein</fullName>
    </submittedName>
</protein>
<sequence length="79" mass="9378">MGGTLFRRHETVQATYSGRRWWWPFRGLEKHAARPHRSSGNLLRDNKLVFLDSFLISEHQIYEQLSRKPRITTAATIPW</sequence>
<dbReference type="EMBL" id="JARK01001413">
    <property type="protein sequence ID" value="EYC06201.1"/>
    <property type="molecule type" value="Genomic_DNA"/>
</dbReference>